<proteinExistence type="predicted"/>
<evidence type="ECO:0000313" key="1">
    <source>
        <dbReference type="EMBL" id="KAA2266601.1"/>
    </source>
</evidence>
<evidence type="ECO:0000313" key="2">
    <source>
        <dbReference type="Proteomes" id="UP000323454"/>
    </source>
</evidence>
<accession>A0A5B2XV23</accession>
<keyword evidence="2" id="KW-1185">Reference proteome</keyword>
<protein>
    <submittedName>
        <fullName evidence="1">Uncharacterized protein</fullName>
    </submittedName>
</protein>
<dbReference type="InterPro" id="IPR027417">
    <property type="entry name" value="P-loop_NTPase"/>
</dbReference>
<name>A0A5B2XV23_9PSEU</name>
<dbReference type="EMBL" id="VUOB01000002">
    <property type="protein sequence ID" value="KAA2266601.1"/>
    <property type="molecule type" value="Genomic_DNA"/>
</dbReference>
<dbReference type="OrthoDB" id="7628974at2"/>
<organism evidence="1 2">
    <name type="scientific">Solihabitans fulvus</name>
    <dbReference type="NCBI Taxonomy" id="1892852"/>
    <lineage>
        <taxon>Bacteria</taxon>
        <taxon>Bacillati</taxon>
        <taxon>Actinomycetota</taxon>
        <taxon>Actinomycetes</taxon>
        <taxon>Pseudonocardiales</taxon>
        <taxon>Pseudonocardiaceae</taxon>
        <taxon>Solihabitans</taxon>
    </lineage>
</organism>
<dbReference type="RefSeq" id="WP_149847708.1">
    <property type="nucleotide sequence ID" value="NZ_VUOB01000002.1"/>
</dbReference>
<reference evidence="1 2" key="1">
    <citation type="submission" date="2019-09" db="EMBL/GenBank/DDBJ databases">
        <title>Goodfellowia gen. nov., a new genus of the Pseudonocardineae related to Actinoalloteichus, containing Goodfellowia coeruleoviolacea gen. nov., comb. nov. gen. nov., comb. nov.</title>
        <authorList>
            <person name="Labeda D."/>
        </authorList>
    </citation>
    <scope>NUCLEOTIDE SEQUENCE [LARGE SCALE GENOMIC DNA]</scope>
    <source>
        <strain evidence="1 2">AN110305</strain>
    </source>
</reference>
<dbReference type="GO" id="GO:0043531">
    <property type="term" value="F:ADP binding"/>
    <property type="evidence" value="ECO:0007669"/>
    <property type="project" value="InterPro"/>
</dbReference>
<dbReference type="Proteomes" id="UP000323454">
    <property type="component" value="Unassembled WGS sequence"/>
</dbReference>
<gene>
    <name evidence="1" type="ORF">F0L68_02365</name>
</gene>
<dbReference type="PANTHER" id="PTHR47691">
    <property type="entry name" value="REGULATOR-RELATED"/>
    <property type="match status" value="1"/>
</dbReference>
<dbReference type="AlphaFoldDB" id="A0A5B2XV23"/>
<dbReference type="SUPFAM" id="SSF52540">
    <property type="entry name" value="P-loop containing nucleoside triphosphate hydrolases"/>
    <property type="match status" value="1"/>
</dbReference>
<dbReference type="PANTHER" id="PTHR47691:SF3">
    <property type="entry name" value="HTH-TYPE TRANSCRIPTIONAL REGULATOR RV0890C-RELATED"/>
    <property type="match status" value="1"/>
</dbReference>
<dbReference type="Gene3D" id="3.40.50.300">
    <property type="entry name" value="P-loop containing nucleotide triphosphate hydrolases"/>
    <property type="match status" value="1"/>
</dbReference>
<sequence>MGKTTLAVHWARQTENRFPDGQLYVNLSGFSTADLPMPTAKAIRGFLDAFAVPPERIPASLDEQAKLYRSLLAGRRMLVVLDNARHSDQARALLPGSTTAMTIVTSRHELTGLVATEDTHLLTLGLLSATEAHELLALRLGRDRVAAEPEAADELIALCARLPLALAIAAARAAARPAFLLATLAEELRDNRARLDPLESKDLATNLRAVFSWSYRSVGADAARMFRLLGVHPGPDISLAAAASLAGTGPVDARVALRELTEAHLLDEHRPGRFAFHELLRAYATEQAATVDSDADRDAAMHRMLDHYLHTGRTAALLVHPPLEPIALDPGQPG</sequence>
<comment type="caution">
    <text evidence="1">The sequence shown here is derived from an EMBL/GenBank/DDBJ whole genome shotgun (WGS) entry which is preliminary data.</text>
</comment>
<reference evidence="1 2" key="2">
    <citation type="submission" date="2019-09" db="EMBL/GenBank/DDBJ databases">
        <authorList>
            <person name="Jin C."/>
        </authorList>
    </citation>
    <scope>NUCLEOTIDE SEQUENCE [LARGE SCALE GENOMIC DNA]</scope>
    <source>
        <strain evidence="1 2">AN110305</strain>
    </source>
</reference>